<proteinExistence type="predicted"/>
<sequence length="156" mass="18241">MSLKPLIEKKYLINGPHSEAKMEIVDKNIQEIISGGTNKFTYDTVVLKPYAKAYLGITLSPETRLSEDETTYEEEWRDIGQNSLKKLYPGEFLEKPDTIYLLYKDESSEVVRSYEKIFLDEFSGFIDADEAEVDAEKKDMGMNSYYLYLFLQYYMK</sequence>
<organism evidence="1 2">
    <name type="scientific">Methanolacinia petrolearia (strain DSM 11571 / OCM 486 / SEBR 4847)</name>
    <name type="common">Methanoplanus petrolearius</name>
    <dbReference type="NCBI Taxonomy" id="679926"/>
    <lineage>
        <taxon>Archaea</taxon>
        <taxon>Methanobacteriati</taxon>
        <taxon>Methanobacteriota</taxon>
        <taxon>Stenosarchaea group</taxon>
        <taxon>Methanomicrobia</taxon>
        <taxon>Methanomicrobiales</taxon>
        <taxon>Methanomicrobiaceae</taxon>
        <taxon>Methanolacinia</taxon>
    </lineage>
</organism>
<dbReference type="Proteomes" id="UP000006565">
    <property type="component" value="Chromosome"/>
</dbReference>
<dbReference type="AlphaFoldDB" id="E1RDH0"/>
<protein>
    <submittedName>
        <fullName evidence="1">Uncharacterized protein</fullName>
    </submittedName>
</protein>
<reference evidence="1 2" key="1">
    <citation type="journal article" date="2010" name="Stand. Genomic Sci.">
        <title>Complete genome sequence of Methanoplanus petrolearius type strain (SEBR 4847).</title>
        <authorList>
            <person name="Brambilla E."/>
            <person name="Djao O.D."/>
            <person name="Daligault H."/>
            <person name="Lapidus A."/>
            <person name="Lucas S."/>
            <person name="Hammon N."/>
            <person name="Nolan M."/>
            <person name="Tice H."/>
            <person name="Cheng J.F."/>
            <person name="Han C."/>
            <person name="Tapia R."/>
            <person name="Goodwin L."/>
            <person name="Pitluck S."/>
            <person name="Liolios K."/>
            <person name="Ivanova N."/>
            <person name="Mavromatis K."/>
            <person name="Mikhailova N."/>
            <person name="Pati A."/>
            <person name="Chen A."/>
            <person name="Palaniappan K."/>
            <person name="Land M."/>
            <person name="Hauser L."/>
            <person name="Chang Y.J."/>
            <person name="Jeffries C.D."/>
            <person name="Rohde M."/>
            <person name="Spring S."/>
            <person name="Sikorski J."/>
            <person name="Goker M."/>
            <person name="Woyke T."/>
            <person name="Bristow J."/>
            <person name="Eisen J.A."/>
            <person name="Markowitz V."/>
            <person name="Hugenholtz P."/>
            <person name="Kyrpides N.C."/>
            <person name="Klenk H.P."/>
        </authorList>
    </citation>
    <scope>NUCLEOTIDE SEQUENCE [LARGE SCALE GENOMIC DNA]</scope>
    <source>
        <strain evidence="2">DSM 11571 / OCM 486 / SEBR 4847</strain>
    </source>
</reference>
<name>E1RDH0_METP4</name>
<evidence type="ECO:0000313" key="2">
    <source>
        <dbReference type="Proteomes" id="UP000006565"/>
    </source>
</evidence>
<dbReference type="KEGG" id="mpi:Mpet_0073"/>
<dbReference type="RefSeq" id="WP_013328033.1">
    <property type="nucleotide sequence ID" value="NC_014507.1"/>
</dbReference>
<dbReference type="OrthoDB" id="372583at2157"/>
<dbReference type="GeneID" id="9742511"/>
<dbReference type="HOGENOM" id="CLU_1682718_0_0_2"/>
<accession>E1RDH0</accession>
<keyword evidence="2" id="KW-1185">Reference proteome</keyword>
<gene>
    <name evidence="1" type="ordered locus">Mpet_0073</name>
</gene>
<evidence type="ECO:0000313" key="1">
    <source>
        <dbReference type="EMBL" id="ADN34854.1"/>
    </source>
</evidence>
<dbReference type="EMBL" id="CP002117">
    <property type="protein sequence ID" value="ADN34854.1"/>
    <property type="molecule type" value="Genomic_DNA"/>
</dbReference>